<reference evidence="7 8" key="1">
    <citation type="submission" date="2020-03" db="EMBL/GenBank/DDBJ databases">
        <title>Complete genome of Arcanobacterium buesumensis sp. nov. strain 2701.</title>
        <authorList>
            <person name="Borowiak M."/>
            <person name="Alssahen M."/>
            <person name="Laemmler C."/>
            <person name="Malorny B."/>
            <person name="Hassan A."/>
            <person name="Prenger-Berninghoff E."/>
            <person name="Ploetz M."/>
            <person name="Abdulmawjood A."/>
        </authorList>
    </citation>
    <scope>NUCLEOTIDE SEQUENCE [LARGE SCALE GENOMIC DNA]</scope>
    <source>
        <strain evidence="7 8">2701</strain>
    </source>
</reference>
<dbReference type="Gene3D" id="3.40.50.150">
    <property type="entry name" value="Vaccinia Virus protein VP39"/>
    <property type="match status" value="1"/>
</dbReference>
<keyword evidence="3 7" id="KW-0808">Transferase</keyword>
<keyword evidence="8" id="KW-1185">Reference proteome</keyword>
<gene>
    <name evidence="7" type="ORF">HC352_08425</name>
</gene>
<proteinExistence type="inferred from homology"/>
<dbReference type="AlphaFoldDB" id="A0A6H2EN69"/>
<dbReference type="PANTHER" id="PTHR45875">
    <property type="entry name" value="METHYLTRANSFERASE N6AMT1"/>
    <property type="match status" value="1"/>
</dbReference>
<dbReference type="Pfam" id="PF23186">
    <property type="entry name" value="DUF7059"/>
    <property type="match status" value="1"/>
</dbReference>
<feature type="domain" description="DUF7059" evidence="6">
    <location>
        <begin position="16"/>
        <end position="101"/>
    </location>
</feature>
<evidence type="ECO:0000313" key="7">
    <source>
        <dbReference type="EMBL" id="QJC22525.1"/>
    </source>
</evidence>
<evidence type="ECO:0000259" key="5">
    <source>
        <dbReference type="Pfam" id="PF05175"/>
    </source>
</evidence>
<comment type="similarity">
    <text evidence="1">Belongs to the eukaryotic/archaeal PrmC-related family.</text>
</comment>
<keyword evidence="2 7" id="KW-0489">Methyltransferase</keyword>
<dbReference type="GO" id="GO:0008170">
    <property type="term" value="F:N-methyltransferase activity"/>
    <property type="evidence" value="ECO:0007669"/>
    <property type="project" value="UniProtKB-ARBA"/>
</dbReference>
<dbReference type="KEGG" id="arca:HC352_08425"/>
<dbReference type="Proteomes" id="UP000502298">
    <property type="component" value="Chromosome"/>
</dbReference>
<evidence type="ECO:0000259" key="6">
    <source>
        <dbReference type="Pfam" id="PF23186"/>
    </source>
</evidence>
<dbReference type="GO" id="GO:0035657">
    <property type="term" value="C:eRF1 methyltransferase complex"/>
    <property type="evidence" value="ECO:0007669"/>
    <property type="project" value="TreeGrafter"/>
</dbReference>
<dbReference type="InterPro" id="IPR052190">
    <property type="entry name" value="Euk-Arch_PrmC-MTase"/>
</dbReference>
<keyword evidence="4" id="KW-0949">S-adenosyl-L-methionine</keyword>
<accession>A0A6H2EN69</accession>
<dbReference type="GO" id="GO:0032259">
    <property type="term" value="P:methylation"/>
    <property type="evidence" value="ECO:0007669"/>
    <property type="project" value="UniProtKB-KW"/>
</dbReference>
<dbReference type="PANTHER" id="PTHR45875:SF1">
    <property type="entry name" value="METHYLTRANSFERASE N6AMT1"/>
    <property type="match status" value="1"/>
</dbReference>
<dbReference type="InterPro" id="IPR007848">
    <property type="entry name" value="Small_mtfrase_dom"/>
</dbReference>
<evidence type="ECO:0000256" key="4">
    <source>
        <dbReference type="ARBA" id="ARBA00022691"/>
    </source>
</evidence>
<sequence length="496" mass="53967">MKHFQFFDSLRADLRDYTLDRLADVLGDDALAALARDEAVPAQLAAQRVGGQLGLLVQLWWVGDTLSDDDVAFAIPRTYRDAGGCEALPELLERCDGGVRARCQLVPVVAGGQLVWIASDRGSLHGARHNTDHVMGVGGATRTLAGLAHYEQGQRVLDLGTGCGIHAIIAAKSGAQVVATDISARALDYAQFNAELNGVVIDVRLGSLFEPVAGLRFDVVVSNPPFVITPGAVRENLGTMEYRDGGVAGDSLAQLVVDSLAEHLTVNGSVYMLANWEIAGDHPQWEEHPRSWLSGKYLDAIVIQRDVIPVEQYVEMWLHDGGLRAGHVDYASTYRAWLSDFQARAVTHIGFGYVLVRRGDETRLAWQVFHDLRGSMPVDVSAALSAMWAARDITVEKLSSLRLTNGNVEEHRRYHPGDSDPWLISFAAKNGFSDQVQADTALAGFVSVCDGELTVGQICDALAQLLEMPVSEVRSSLLPKVMHMVRLGMLQPVDKL</sequence>
<dbReference type="CDD" id="cd02440">
    <property type="entry name" value="AdoMet_MTases"/>
    <property type="match status" value="1"/>
</dbReference>
<evidence type="ECO:0000256" key="2">
    <source>
        <dbReference type="ARBA" id="ARBA00022603"/>
    </source>
</evidence>
<dbReference type="EMBL" id="CP050804">
    <property type="protein sequence ID" value="QJC22525.1"/>
    <property type="molecule type" value="Genomic_DNA"/>
</dbReference>
<protein>
    <submittedName>
        <fullName evidence="7">Methyltransferase</fullName>
    </submittedName>
</protein>
<feature type="domain" description="Methyltransferase small" evidence="5">
    <location>
        <begin position="141"/>
        <end position="227"/>
    </location>
</feature>
<dbReference type="Pfam" id="PF05175">
    <property type="entry name" value="MTS"/>
    <property type="match status" value="1"/>
</dbReference>
<dbReference type="SUPFAM" id="SSF53335">
    <property type="entry name" value="S-adenosyl-L-methionine-dependent methyltransferases"/>
    <property type="match status" value="1"/>
</dbReference>
<dbReference type="GO" id="GO:0003676">
    <property type="term" value="F:nucleic acid binding"/>
    <property type="evidence" value="ECO:0007669"/>
    <property type="project" value="InterPro"/>
</dbReference>
<organism evidence="7 8">
    <name type="scientific">Arcanobacterium buesumense</name>
    <dbReference type="NCBI Taxonomy" id="2722751"/>
    <lineage>
        <taxon>Bacteria</taxon>
        <taxon>Bacillati</taxon>
        <taxon>Actinomycetota</taxon>
        <taxon>Actinomycetes</taxon>
        <taxon>Actinomycetales</taxon>
        <taxon>Actinomycetaceae</taxon>
        <taxon>Arcanobacterium</taxon>
    </lineage>
</organism>
<dbReference type="GO" id="GO:0008757">
    <property type="term" value="F:S-adenosylmethionine-dependent methyltransferase activity"/>
    <property type="evidence" value="ECO:0007669"/>
    <property type="project" value="TreeGrafter"/>
</dbReference>
<evidence type="ECO:0000313" key="8">
    <source>
        <dbReference type="Proteomes" id="UP000502298"/>
    </source>
</evidence>
<name>A0A6H2EN69_9ACTO</name>
<dbReference type="RefSeq" id="WP_168918447.1">
    <property type="nucleotide sequence ID" value="NZ_CP050804.1"/>
</dbReference>
<evidence type="ECO:0000256" key="1">
    <source>
        <dbReference type="ARBA" id="ARBA00006149"/>
    </source>
</evidence>
<dbReference type="GO" id="GO:0008276">
    <property type="term" value="F:protein methyltransferase activity"/>
    <property type="evidence" value="ECO:0007669"/>
    <property type="project" value="TreeGrafter"/>
</dbReference>
<evidence type="ECO:0000256" key="3">
    <source>
        <dbReference type="ARBA" id="ARBA00022679"/>
    </source>
</evidence>
<dbReference type="PROSITE" id="PS00092">
    <property type="entry name" value="N6_MTASE"/>
    <property type="match status" value="1"/>
</dbReference>
<dbReference type="InterPro" id="IPR029063">
    <property type="entry name" value="SAM-dependent_MTases_sf"/>
</dbReference>
<dbReference type="InterPro" id="IPR002052">
    <property type="entry name" value="DNA_methylase_N6_adenine_CS"/>
</dbReference>
<dbReference type="InterPro" id="IPR055487">
    <property type="entry name" value="DUF7059"/>
</dbReference>